<accession>A0ABM7IML8</accession>
<evidence type="ECO:0008006" key="4">
    <source>
        <dbReference type="Google" id="ProtNLM"/>
    </source>
</evidence>
<dbReference type="EMBL" id="AP022577">
    <property type="protein sequence ID" value="BBX87883.1"/>
    <property type="molecule type" value="Genomic_DNA"/>
</dbReference>
<dbReference type="RefSeq" id="WP_234884207.1">
    <property type="nucleotide sequence ID" value="NZ_AP022577.1"/>
</dbReference>
<name>A0ABM7IML8_9MYCO</name>
<keyword evidence="1" id="KW-0472">Membrane</keyword>
<gene>
    <name evidence="2" type="ORF">MAUB_57560</name>
</gene>
<proteinExistence type="predicted"/>
<dbReference type="Proteomes" id="UP000465609">
    <property type="component" value="Chromosome"/>
</dbReference>
<evidence type="ECO:0000313" key="2">
    <source>
        <dbReference type="EMBL" id="BBX87883.1"/>
    </source>
</evidence>
<keyword evidence="3" id="KW-1185">Reference proteome</keyword>
<protein>
    <recommendedName>
        <fullName evidence="4">Conjugative transposon protein TcpC</fullName>
    </recommendedName>
</protein>
<evidence type="ECO:0000313" key="3">
    <source>
        <dbReference type="Proteomes" id="UP000465609"/>
    </source>
</evidence>
<keyword evidence="1" id="KW-0812">Transmembrane</keyword>
<dbReference type="Pfam" id="PF12642">
    <property type="entry name" value="TpcC"/>
    <property type="match status" value="1"/>
</dbReference>
<sequence length="308" mass="32797">MPNLVLTLRKLTDLSQWKPKARERALLFAMISGPLSLVMVLGAVVLLVSILARLPKPVNTYAAITEVTRVQNFARNSLLLWLGGTTSSENPLVARSSAALAITLSQVPFEVRSIDPTDIERWQGKDAVEWRATSAVTLVVPGADSAQINRYAVTVLDHGGNYQLLTWPSIVNADTTTFKVASKYTTPVDKSGPLGQSMNRFVTAYLTSTGTATSLGQYVSAKFTGSAIVNSPYSTATIEEIKAAADSPATNNASPGSQVSVLVRVKAAASDKTWSVMDLTLRVSLGSNKVWLVDGIDAPIGWGSISGT</sequence>
<organism evidence="2 3">
    <name type="scientific">Mycolicibacterium aubagnense</name>
    <dbReference type="NCBI Taxonomy" id="319707"/>
    <lineage>
        <taxon>Bacteria</taxon>
        <taxon>Bacillati</taxon>
        <taxon>Actinomycetota</taxon>
        <taxon>Actinomycetes</taxon>
        <taxon>Mycobacteriales</taxon>
        <taxon>Mycobacteriaceae</taxon>
        <taxon>Mycolicibacterium</taxon>
    </lineage>
</organism>
<reference evidence="2 3" key="1">
    <citation type="journal article" date="2019" name="Emerg. Microbes Infect.">
        <title>Comprehensive subspecies identification of 175 nontuberculous mycobacteria species based on 7547 genomic profiles.</title>
        <authorList>
            <person name="Matsumoto Y."/>
            <person name="Kinjo T."/>
            <person name="Motooka D."/>
            <person name="Nabeya D."/>
            <person name="Jung N."/>
            <person name="Uechi K."/>
            <person name="Horii T."/>
            <person name="Iida T."/>
            <person name="Fujita J."/>
            <person name="Nakamura S."/>
        </authorList>
    </citation>
    <scope>NUCLEOTIDE SEQUENCE [LARGE SCALE GENOMIC DNA]</scope>
    <source>
        <strain evidence="2 3">JCM 15296</strain>
    </source>
</reference>
<dbReference type="InterPro" id="IPR024735">
    <property type="entry name" value="TcpC"/>
</dbReference>
<feature type="transmembrane region" description="Helical" evidence="1">
    <location>
        <begin position="25"/>
        <end position="52"/>
    </location>
</feature>
<evidence type="ECO:0000256" key="1">
    <source>
        <dbReference type="SAM" id="Phobius"/>
    </source>
</evidence>
<keyword evidence="1" id="KW-1133">Transmembrane helix</keyword>